<proteinExistence type="predicted"/>
<evidence type="ECO:0000313" key="1">
    <source>
        <dbReference type="EMBL" id="EJW82233.1"/>
    </source>
</evidence>
<name>J9EJ79_WUCBA</name>
<evidence type="ECO:0000313" key="2">
    <source>
        <dbReference type="Proteomes" id="UP000004810"/>
    </source>
</evidence>
<dbReference type="Proteomes" id="UP000004810">
    <property type="component" value="Unassembled WGS sequence"/>
</dbReference>
<reference evidence="2" key="1">
    <citation type="submission" date="2012-08" db="EMBL/GenBank/DDBJ databases">
        <title>The Genome Sequence of Wuchereria bancrofti.</title>
        <authorList>
            <person name="Nutman T.B."/>
            <person name="Fink D.L."/>
            <person name="Russ C."/>
            <person name="Young S."/>
            <person name="Zeng Q."/>
            <person name="Koehrsen M."/>
            <person name="Alvarado L."/>
            <person name="Berlin A."/>
            <person name="Chapman S.B."/>
            <person name="Chen Z."/>
            <person name="Freedman E."/>
            <person name="Gellesch M."/>
            <person name="Goldberg J."/>
            <person name="Griggs A."/>
            <person name="Gujja S."/>
            <person name="Heilman E.R."/>
            <person name="Heiman D."/>
            <person name="Hepburn T."/>
            <person name="Howarth C."/>
            <person name="Jen D."/>
            <person name="Larson L."/>
            <person name="Lewis B."/>
            <person name="Mehta T."/>
            <person name="Park D."/>
            <person name="Pearson M."/>
            <person name="Roberts A."/>
            <person name="Saif S."/>
            <person name="Shea T."/>
            <person name="Shenoy N."/>
            <person name="Sisk P."/>
            <person name="Stolte C."/>
            <person name="Sykes S."/>
            <person name="Walk T."/>
            <person name="White J."/>
            <person name="Yandava C."/>
            <person name="Haas B."/>
            <person name="Henn M.R."/>
            <person name="Nusbaum C."/>
            <person name="Birren B."/>
        </authorList>
    </citation>
    <scope>NUCLEOTIDE SEQUENCE [LARGE SCALE GENOMIC DNA]</scope>
    <source>
        <strain evidence="2">NA</strain>
    </source>
</reference>
<protein>
    <submittedName>
        <fullName evidence="1">Uncharacterized protein</fullName>
    </submittedName>
</protein>
<gene>
    <name evidence="1" type="ORF">WUBG_06853</name>
</gene>
<dbReference type="EMBL" id="ADBV01003019">
    <property type="protein sequence ID" value="EJW82233.1"/>
    <property type="molecule type" value="Genomic_DNA"/>
</dbReference>
<dbReference type="AlphaFoldDB" id="J9EJ79"/>
<organism evidence="1 2">
    <name type="scientific">Wuchereria bancrofti</name>
    <dbReference type="NCBI Taxonomy" id="6293"/>
    <lineage>
        <taxon>Eukaryota</taxon>
        <taxon>Metazoa</taxon>
        <taxon>Ecdysozoa</taxon>
        <taxon>Nematoda</taxon>
        <taxon>Chromadorea</taxon>
        <taxon>Rhabditida</taxon>
        <taxon>Spirurina</taxon>
        <taxon>Spiruromorpha</taxon>
        <taxon>Filarioidea</taxon>
        <taxon>Onchocercidae</taxon>
        <taxon>Wuchereria</taxon>
    </lineage>
</organism>
<sequence>MRKKAECGFLLTKVETVLMDKNNTTCHSSRSDFANKSEDFQIHRVGIIIIPKCSGFIFEIKELTYLQKQESTIFSFLYETESARTTFTYRGWKQLSDIQLADMQPVCFLNNWPETLNVFL</sequence>
<accession>J9EJ79</accession>
<comment type="caution">
    <text evidence="1">The sequence shown here is derived from an EMBL/GenBank/DDBJ whole genome shotgun (WGS) entry which is preliminary data.</text>
</comment>